<gene>
    <name evidence="3" type="ORF">RIF29_30185</name>
</gene>
<dbReference type="Proteomes" id="UP001372338">
    <property type="component" value="Unassembled WGS sequence"/>
</dbReference>
<sequence>MKLEASIQNNMAKKKAATEQSHAHSRSRMQDLELFIVFFYFLSVFSFLVNPSAILGSRIFFGGSVSLEEFCWSMAFMSTGVREASVPGITYVSLPSLSWPLTPLPLRSPSIYFPFLPEDKVSSLLLKVITHHKKPMKIRSDQRASVSTAPPPRVSGTGQCKVALAGGGGGLG</sequence>
<keyword evidence="2" id="KW-0472">Membrane</keyword>
<evidence type="ECO:0000256" key="2">
    <source>
        <dbReference type="SAM" id="Phobius"/>
    </source>
</evidence>
<evidence type="ECO:0000256" key="1">
    <source>
        <dbReference type="SAM" id="MobiDB-lite"/>
    </source>
</evidence>
<evidence type="ECO:0000313" key="4">
    <source>
        <dbReference type="Proteomes" id="UP001372338"/>
    </source>
</evidence>
<proteinExistence type="predicted"/>
<accession>A0AAN9EFW2</accession>
<keyword evidence="2" id="KW-0812">Transmembrane</keyword>
<dbReference type="AlphaFoldDB" id="A0AAN9EFW2"/>
<feature type="transmembrane region" description="Helical" evidence="2">
    <location>
        <begin position="32"/>
        <end position="49"/>
    </location>
</feature>
<reference evidence="3 4" key="1">
    <citation type="submission" date="2024-01" db="EMBL/GenBank/DDBJ databases">
        <title>The genomes of 5 underutilized Papilionoideae crops provide insights into root nodulation and disease resistanc.</title>
        <authorList>
            <person name="Yuan L."/>
        </authorList>
    </citation>
    <scope>NUCLEOTIDE SEQUENCE [LARGE SCALE GENOMIC DNA]</scope>
    <source>
        <strain evidence="3">ZHUSHIDOU_FW_LH</strain>
        <tissue evidence="3">Leaf</tissue>
    </source>
</reference>
<comment type="caution">
    <text evidence="3">The sequence shown here is derived from an EMBL/GenBank/DDBJ whole genome shotgun (WGS) entry which is preliminary data.</text>
</comment>
<organism evidence="3 4">
    <name type="scientific">Crotalaria pallida</name>
    <name type="common">Smooth rattlebox</name>
    <name type="synonym">Crotalaria striata</name>
    <dbReference type="NCBI Taxonomy" id="3830"/>
    <lineage>
        <taxon>Eukaryota</taxon>
        <taxon>Viridiplantae</taxon>
        <taxon>Streptophyta</taxon>
        <taxon>Embryophyta</taxon>
        <taxon>Tracheophyta</taxon>
        <taxon>Spermatophyta</taxon>
        <taxon>Magnoliopsida</taxon>
        <taxon>eudicotyledons</taxon>
        <taxon>Gunneridae</taxon>
        <taxon>Pentapetalae</taxon>
        <taxon>rosids</taxon>
        <taxon>fabids</taxon>
        <taxon>Fabales</taxon>
        <taxon>Fabaceae</taxon>
        <taxon>Papilionoideae</taxon>
        <taxon>50 kb inversion clade</taxon>
        <taxon>genistoids sensu lato</taxon>
        <taxon>core genistoids</taxon>
        <taxon>Crotalarieae</taxon>
        <taxon>Crotalaria</taxon>
    </lineage>
</organism>
<protein>
    <submittedName>
        <fullName evidence="3">Uncharacterized protein</fullName>
    </submittedName>
</protein>
<feature type="region of interest" description="Disordered" evidence="1">
    <location>
        <begin position="136"/>
        <end position="159"/>
    </location>
</feature>
<evidence type="ECO:0000313" key="3">
    <source>
        <dbReference type="EMBL" id="KAK7256727.1"/>
    </source>
</evidence>
<feature type="compositionally biased region" description="Polar residues" evidence="1">
    <location>
        <begin position="1"/>
        <end position="11"/>
    </location>
</feature>
<name>A0AAN9EFW2_CROPI</name>
<keyword evidence="4" id="KW-1185">Reference proteome</keyword>
<keyword evidence="2" id="KW-1133">Transmembrane helix</keyword>
<dbReference type="EMBL" id="JAYWIO010000006">
    <property type="protein sequence ID" value="KAK7256727.1"/>
    <property type="molecule type" value="Genomic_DNA"/>
</dbReference>
<feature type="region of interest" description="Disordered" evidence="1">
    <location>
        <begin position="1"/>
        <end position="21"/>
    </location>
</feature>